<keyword evidence="4 8" id="KW-0812">Transmembrane</keyword>
<feature type="transmembrane region" description="Helical" evidence="8">
    <location>
        <begin position="209"/>
        <end position="228"/>
    </location>
</feature>
<dbReference type="PROSITE" id="PS00624">
    <property type="entry name" value="GMC_OXRED_2"/>
    <property type="match status" value="1"/>
</dbReference>
<feature type="transmembrane region" description="Helical" evidence="8">
    <location>
        <begin position="277"/>
        <end position="301"/>
    </location>
</feature>
<dbReference type="InterPro" id="IPR020846">
    <property type="entry name" value="MFS_dom"/>
</dbReference>
<comment type="caution">
    <text evidence="10">The sequence shown here is derived from an EMBL/GenBank/DDBJ whole genome shotgun (WGS) entry which is preliminary data.</text>
</comment>
<evidence type="ECO:0000313" key="10">
    <source>
        <dbReference type="EMBL" id="SPO03264.1"/>
    </source>
</evidence>
<evidence type="ECO:0000256" key="8">
    <source>
        <dbReference type="SAM" id="Phobius"/>
    </source>
</evidence>
<feature type="transmembrane region" description="Helical" evidence="8">
    <location>
        <begin position="80"/>
        <end position="102"/>
    </location>
</feature>
<dbReference type="AlphaFoldDB" id="A0AAE8N0R3"/>
<evidence type="ECO:0000313" key="11">
    <source>
        <dbReference type="Proteomes" id="UP001187682"/>
    </source>
</evidence>
<accession>A0AAE8N0R3</accession>
<evidence type="ECO:0000256" key="4">
    <source>
        <dbReference type="ARBA" id="ARBA00022692"/>
    </source>
</evidence>
<feature type="transmembrane region" description="Helical" evidence="8">
    <location>
        <begin position="134"/>
        <end position="156"/>
    </location>
</feature>
<dbReference type="FunFam" id="1.20.1250.20:FF:000018">
    <property type="entry name" value="MFS transporter permease"/>
    <property type="match status" value="1"/>
</dbReference>
<feature type="domain" description="Major facilitator superfamily (MFS) profile" evidence="9">
    <location>
        <begin position="42"/>
        <end position="464"/>
    </location>
</feature>
<dbReference type="GO" id="GO:0022857">
    <property type="term" value="F:transmembrane transporter activity"/>
    <property type="evidence" value="ECO:0007669"/>
    <property type="project" value="InterPro"/>
</dbReference>
<dbReference type="Proteomes" id="UP001187682">
    <property type="component" value="Unassembled WGS sequence"/>
</dbReference>
<keyword evidence="11" id="KW-1185">Reference proteome</keyword>
<feature type="compositionally biased region" description="Acidic residues" evidence="7">
    <location>
        <begin position="1107"/>
        <end position="1145"/>
    </location>
</feature>
<dbReference type="CDD" id="cd17327">
    <property type="entry name" value="MFS_FEN2_like"/>
    <property type="match status" value="1"/>
</dbReference>
<dbReference type="InterPro" id="IPR036188">
    <property type="entry name" value="FAD/NAD-bd_sf"/>
</dbReference>
<dbReference type="GO" id="GO:0016020">
    <property type="term" value="C:membrane"/>
    <property type="evidence" value="ECO:0007669"/>
    <property type="project" value="UniProtKB-SubCell"/>
</dbReference>
<feature type="transmembrane region" description="Helical" evidence="8">
    <location>
        <begin position="433"/>
        <end position="454"/>
    </location>
</feature>
<sequence>MEREKELVAHIDGDLSSSQRGEEPTWDEEEETRLRHKIDRHIVPLVTLLYMLCFLDRINIGNAFIQGMREELDLARDFRFNWALSIFYIIYLLVEVPSNIILKRVGARFYLPFLVLGFGIVTMCMAFVKSFAGLMVARAVLGVFEGGAFPGIAFFLSSFYKREELLFRVGIFVSAASMAGAFGGLLATGLSRIPAWGTGAARIDTWRNIFFFEGIITIIVAFAAPLWLPSSPATSKFLDEREKWIAMERLTREQKEKPTEKVEARHVKRAFLCIHNYTCALGFFLINITVQGLSVFMPAILADLGWKNTKAQLLTVPPYVAACLIAIAIAYISDKTKKRGIYLAVFSLIALTGFALLRFYEGANVRYMAIFFVTTGAFPGGPAFISWAMNNTGGSAVRAVSSSWVVTLGTIGGIVATWTYITTDAPKYPTGHSINLGGQIAVFFLSVFGILYCLRENRLRAKGKRDHRLEGLTEAEQQDLGYRHPEFRTYSSMTDNMKRYLTALLASVALAADIPDGAEQYDFIVVGSGPGGGPLAANLARAGFSTLLLEAGEDHGDDSMYREIANFNAAGNDERTRWDFFVKHSDDPERELKFERMTWRTAEGEFYVGLEPPEGAEQLGIYYPRAGTLGGCAQHNAGVASLPTDAEWEYIVEITGDETWSPASMRGFFEQTETNLFVPEGTEGHGFNGWMQVSAPDANWARAGGFPADNIVKKLAELTGQDTENIPELLEKDIFEQGADNTTSFYSMARHADKLGRRSSPNNYIKATLADDAEYPLTVQLNSLVAKVLFDEDAEVPTAIGVEVLQGPSLYRADPRHDPEAAEGNRTRVYARHEVIVSGGAFNSPQILKLSGVGPREELEALDIPVVVDLPGVGENLGDNYEGDLLALGRAPTGGGFVTTLLRTESAPTADRNIYTWCGAFSFEGFWPGFPEDYGANQYECAIVHMSPKSQAGSVKLVTADPRDVPDINFRFFENEGEQDLQEILDAMKLLRESWQVAGDAVLPYDEKSPCPGTSAGKDCTDEEQRERIKNQAYSHHATSTCAIGADDDELAVLDSKFRVRGVQGLRVVDASAWPKVPGAFPVLPTAMLSMKASHEIISSLAGEGAAVEEEPVAEEPVVEEPVEEPPVEEEPVEGPEEGDDGSDE</sequence>
<keyword evidence="5 8" id="KW-1133">Transmembrane helix</keyword>
<feature type="region of interest" description="Disordered" evidence="7">
    <location>
        <begin position="1102"/>
        <end position="1145"/>
    </location>
</feature>
<dbReference type="InterPro" id="IPR011701">
    <property type="entry name" value="MFS"/>
</dbReference>
<dbReference type="FunFam" id="1.20.1250.20:FF:000013">
    <property type="entry name" value="MFS general substrate transporter"/>
    <property type="match status" value="1"/>
</dbReference>
<name>A0AAE8N0R3_9PEZI</name>
<feature type="transmembrane region" description="Helical" evidence="8">
    <location>
        <begin position="109"/>
        <end position="128"/>
    </location>
</feature>
<evidence type="ECO:0000256" key="2">
    <source>
        <dbReference type="ARBA" id="ARBA00010790"/>
    </source>
</evidence>
<dbReference type="InterPro" id="IPR036259">
    <property type="entry name" value="MFS_trans_sf"/>
</dbReference>
<gene>
    <name evidence="10" type="ORF">DNG_05946</name>
</gene>
<dbReference type="InterPro" id="IPR000172">
    <property type="entry name" value="GMC_OxRdtase_N"/>
</dbReference>
<protein>
    <submittedName>
        <fullName evidence="10">Related to permease of the major facilitator superfamily</fullName>
    </submittedName>
</protein>
<keyword evidence="6 8" id="KW-0472">Membrane</keyword>
<dbReference type="Pfam" id="PF07690">
    <property type="entry name" value="MFS_1"/>
    <property type="match status" value="1"/>
</dbReference>
<feature type="transmembrane region" description="Helical" evidence="8">
    <location>
        <begin position="42"/>
        <end position="60"/>
    </location>
</feature>
<dbReference type="Gene3D" id="1.20.1250.20">
    <property type="entry name" value="MFS general substrate transporter like domains"/>
    <property type="match status" value="2"/>
</dbReference>
<evidence type="ECO:0000256" key="1">
    <source>
        <dbReference type="ARBA" id="ARBA00004141"/>
    </source>
</evidence>
<feature type="transmembrane region" description="Helical" evidence="8">
    <location>
        <begin position="313"/>
        <end position="333"/>
    </location>
</feature>
<feature type="transmembrane region" description="Helical" evidence="8">
    <location>
        <begin position="366"/>
        <end position="387"/>
    </location>
</feature>
<feature type="transmembrane region" description="Helical" evidence="8">
    <location>
        <begin position="399"/>
        <end position="421"/>
    </location>
</feature>
<reference evidence="10" key="1">
    <citation type="submission" date="2018-03" db="EMBL/GenBank/DDBJ databases">
        <authorList>
            <person name="Guldener U."/>
        </authorList>
    </citation>
    <scope>NUCLEOTIDE SEQUENCE</scope>
</reference>
<comment type="subcellular location">
    <subcellularLocation>
        <location evidence="1">Membrane</location>
        <topology evidence="1">Multi-pass membrane protein</topology>
    </subcellularLocation>
</comment>
<dbReference type="PANTHER" id="PTHR43791">
    <property type="entry name" value="PERMEASE-RELATED"/>
    <property type="match status" value="1"/>
</dbReference>
<dbReference type="GO" id="GO:0050660">
    <property type="term" value="F:flavin adenine dinucleotide binding"/>
    <property type="evidence" value="ECO:0007669"/>
    <property type="project" value="InterPro"/>
</dbReference>
<dbReference type="SUPFAM" id="SSF51905">
    <property type="entry name" value="FAD/NAD(P)-binding domain"/>
    <property type="match status" value="1"/>
</dbReference>
<comment type="similarity">
    <text evidence="2">Belongs to the GMC oxidoreductase family.</text>
</comment>
<dbReference type="SUPFAM" id="SSF54373">
    <property type="entry name" value="FAD-linked reductases, C-terminal domain"/>
    <property type="match status" value="1"/>
</dbReference>
<dbReference type="InterPro" id="IPR007867">
    <property type="entry name" value="GMC_OxRtase_C"/>
</dbReference>
<evidence type="ECO:0000256" key="3">
    <source>
        <dbReference type="ARBA" id="ARBA00022448"/>
    </source>
</evidence>
<dbReference type="Gene3D" id="3.30.410.40">
    <property type="match status" value="1"/>
</dbReference>
<evidence type="ECO:0000259" key="9">
    <source>
        <dbReference type="PROSITE" id="PS50850"/>
    </source>
</evidence>
<evidence type="ECO:0000256" key="5">
    <source>
        <dbReference type="ARBA" id="ARBA00022989"/>
    </source>
</evidence>
<evidence type="ECO:0000256" key="7">
    <source>
        <dbReference type="SAM" id="MobiDB-lite"/>
    </source>
</evidence>
<feature type="transmembrane region" description="Helical" evidence="8">
    <location>
        <begin position="165"/>
        <end position="189"/>
    </location>
</feature>
<organism evidence="10 11">
    <name type="scientific">Cephalotrichum gorgonifer</name>
    <dbReference type="NCBI Taxonomy" id="2041049"/>
    <lineage>
        <taxon>Eukaryota</taxon>
        <taxon>Fungi</taxon>
        <taxon>Dikarya</taxon>
        <taxon>Ascomycota</taxon>
        <taxon>Pezizomycotina</taxon>
        <taxon>Sordariomycetes</taxon>
        <taxon>Hypocreomycetidae</taxon>
        <taxon>Microascales</taxon>
        <taxon>Microascaceae</taxon>
        <taxon>Cephalotrichum</taxon>
    </lineage>
</organism>
<dbReference type="PROSITE" id="PS50850">
    <property type="entry name" value="MFS"/>
    <property type="match status" value="1"/>
</dbReference>
<keyword evidence="3" id="KW-0813">Transport</keyword>
<dbReference type="SUPFAM" id="SSF103473">
    <property type="entry name" value="MFS general substrate transporter"/>
    <property type="match status" value="1"/>
</dbReference>
<dbReference type="Pfam" id="PF05199">
    <property type="entry name" value="GMC_oxred_C"/>
    <property type="match status" value="1"/>
</dbReference>
<dbReference type="Pfam" id="PF00732">
    <property type="entry name" value="GMC_oxred_N"/>
    <property type="match status" value="1"/>
</dbReference>
<dbReference type="Gene3D" id="3.50.50.60">
    <property type="entry name" value="FAD/NAD(P)-binding domain"/>
    <property type="match status" value="1"/>
</dbReference>
<dbReference type="EMBL" id="ONZQ02000008">
    <property type="protein sequence ID" value="SPO03264.1"/>
    <property type="molecule type" value="Genomic_DNA"/>
</dbReference>
<dbReference type="GO" id="GO:0016614">
    <property type="term" value="F:oxidoreductase activity, acting on CH-OH group of donors"/>
    <property type="evidence" value="ECO:0007669"/>
    <property type="project" value="InterPro"/>
</dbReference>
<evidence type="ECO:0000256" key="6">
    <source>
        <dbReference type="ARBA" id="ARBA00023136"/>
    </source>
</evidence>
<dbReference type="PANTHER" id="PTHR43791:SF53">
    <property type="entry name" value="MAJOR FACILITATOR SUPERFAMILY (MFS) PROFILE DOMAIN-CONTAINING PROTEIN"/>
    <property type="match status" value="1"/>
</dbReference>
<proteinExistence type="inferred from homology"/>
<feature type="transmembrane region" description="Helical" evidence="8">
    <location>
        <begin position="340"/>
        <end position="360"/>
    </location>
</feature>